<dbReference type="EMBL" id="JAVYJV010000029">
    <property type="protein sequence ID" value="KAK4337412.1"/>
    <property type="molecule type" value="Genomic_DNA"/>
</dbReference>
<dbReference type="GO" id="GO:0001671">
    <property type="term" value="F:ATPase activator activity"/>
    <property type="evidence" value="ECO:0007669"/>
    <property type="project" value="InterPro"/>
</dbReference>
<accession>A0AAE1QSP3</accession>
<protein>
    <recommendedName>
        <fullName evidence="2">Activator of Hsp90 ATPase AHSA1-like N-terminal domain-containing protein</fullName>
    </recommendedName>
</protein>
<comment type="caution">
    <text evidence="3">The sequence shown here is derived from an EMBL/GenBank/DDBJ whole genome shotgun (WGS) entry which is preliminary data.</text>
</comment>
<dbReference type="InterPro" id="IPR013538">
    <property type="entry name" value="ASHA1/2-like_C"/>
</dbReference>
<dbReference type="Gene3D" id="3.10.450.80">
    <property type="match status" value="1"/>
</dbReference>
<dbReference type="Pfam" id="PF08327">
    <property type="entry name" value="AHSA1"/>
    <property type="match status" value="1"/>
</dbReference>
<dbReference type="InterPro" id="IPR036338">
    <property type="entry name" value="Aha1"/>
</dbReference>
<dbReference type="Gene3D" id="3.15.10.20">
    <property type="entry name" value="Activator of Hsp90 ATPase Aha1, N-terminal domain"/>
    <property type="match status" value="1"/>
</dbReference>
<evidence type="ECO:0000313" key="4">
    <source>
        <dbReference type="Proteomes" id="UP001291623"/>
    </source>
</evidence>
<reference evidence="3" key="1">
    <citation type="submission" date="2023-12" db="EMBL/GenBank/DDBJ databases">
        <title>Genome assembly of Anisodus tanguticus.</title>
        <authorList>
            <person name="Wang Y.-J."/>
        </authorList>
    </citation>
    <scope>NUCLEOTIDE SEQUENCE</scope>
    <source>
        <strain evidence="3">KB-2021</strain>
        <tissue evidence="3">Leaf</tissue>
    </source>
</reference>
<dbReference type="SUPFAM" id="SSF103111">
    <property type="entry name" value="Activator of Hsp90 ATPase, Aha1"/>
    <property type="match status" value="1"/>
</dbReference>
<dbReference type="InterPro" id="IPR015310">
    <property type="entry name" value="AHSA1-like_N"/>
</dbReference>
<evidence type="ECO:0000313" key="3">
    <source>
        <dbReference type="EMBL" id="KAK4337412.1"/>
    </source>
</evidence>
<dbReference type="GO" id="GO:0005829">
    <property type="term" value="C:cytosol"/>
    <property type="evidence" value="ECO:0007669"/>
    <property type="project" value="TreeGrafter"/>
</dbReference>
<dbReference type="AlphaFoldDB" id="A0AAE1QSP3"/>
<dbReference type="PANTHER" id="PTHR13009:SF22">
    <property type="entry name" value="LD43819P"/>
    <property type="match status" value="1"/>
</dbReference>
<evidence type="ECO:0000256" key="1">
    <source>
        <dbReference type="ARBA" id="ARBA00006817"/>
    </source>
</evidence>
<dbReference type="SUPFAM" id="SSF57829">
    <property type="entry name" value="Zn-binding ribosomal proteins"/>
    <property type="match status" value="1"/>
</dbReference>
<dbReference type="Proteomes" id="UP001291623">
    <property type="component" value="Unassembled WGS sequence"/>
</dbReference>
<dbReference type="Gene3D" id="3.30.530.20">
    <property type="match status" value="1"/>
</dbReference>
<dbReference type="InterPro" id="IPR053708">
    <property type="entry name" value="Ribosomal_LSU_eL42"/>
</dbReference>
<evidence type="ECO:0000259" key="2">
    <source>
        <dbReference type="SMART" id="SM01000"/>
    </source>
</evidence>
<keyword evidence="4" id="KW-1185">Reference proteome</keyword>
<proteinExistence type="inferred from homology"/>
<gene>
    <name evidence="3" type="ORF">RND71_044142</name>
</gene>
<sequence>MVNVPKTKRTFCAGKCRKHTLHKISQYKKGKDSEIAQGVSKSELVKALHNLVLLIHNNQYFDHNDMAKWGEGDPRWIVEERPDAVNVNNWHWTEKNASGWSKERIKSLLNEVRIDDSHIGQVQLTEVTSIEGEAIANNRKAKLIFFYEWVIKGKWAGKPNGVDQIIRGEFEIPNLSEENDPKEIDVIVSYSENSENDSNNLIKELFRTKGASLIQDKLAVYIKELKEEYAKDLILPSKDSKKQNDVTKSVTKINKTELSNTVKPKNNVSLDDLKSLEIEEELKCTDEDFYNALTKEELVSMFTQAKAKVEGKVGGNFSLFGDNVEGTFTKLIPHKLVHQKWRFKNWPKDHFSSVSFEITKNEENIKVKLKQENIPSFDFERTKEGWKRYYFESMKKILGFGSSIF</sequence>
<feature type="domain" description="Activator of Hsp90 ATPase AHSA1-like N-terminal" evidence="2">
    <location>
        <begin position="94"/>
        <end position="231"/>
    </location>
</feature>
<dbReference type="GO" id="GO:0006457">
    <property type="term" value="P:protein folding"/>
    <property type="evidence" value="ECO:0007669"/>
    <property type="project" value="TreeGrafter"/>
</dbReference>
<dbReference type="SUPFAM" id="SSF55961">
    <property type="entry name" value="Bet v1-like"/>
    <property type="match status" value="1"/>
</dbReference>
<name>A0AAE1QSP3_9SOLA</name>
<dbReference type="CDD" id="cd08892">
    <property type="entry name" value="SRPBCC_Aha1"/>
    <property type="match status" value="1"/>
</dbReference>
<dbReference type="InterPro" id="IPR023393">
    <property type="entry name" value="START-like_dom_sf"/>
</dbReference>
<dbReference type="GO" id="GO:0051087">
    <property type="term" value="F:protein-folding chaperone binding"/>
    <property type="evidence" value="ECO:0007669"/>
    <property type="project" value="InterPro"/>
</dbReference>
<dbReference type="SMART" id="SM01000">
    <property type="entry name" value="Aha1_N"/>
    <property type="match status" value="1"/>
</dbReference>
<dbReference type="InterPro" id="IPR011332">
    <property type="entry name" value="Ribosomal_zn-bd"/>
</dbReference>
<dbReference type="Pfam" id="PF09229">
    <property type="entry name" value="Aha1_N"/>
    <property type="match status" value="1"/>
</dbReference>
<dbReference type="PANTHER" id="PTHR13009">
    <property type="entry name" value="HEAT SHOCK PROTEIN 90 HSP90 CO-CHAPERONE AHA-1"/>
    <property type="match status" value="1"/>
</dbReference>
<organism evidence="3 4">
    <name type="scientific">Anisodus tanguticus</name>
    <dbReference type="NCBI Taxonomy" id="243964"/>
    <lineage>
        <taxon>Eukaryota</taxon>
        <taxon>Viridiplantae</taxon>
        <taxon>Streptophyta</taxon>
        <taxon>Embryophyta</taxon>
        <taxon>Tracheophyta</taxon>
        <taxon>Spermatophyta</taxon>
        <taxon>Magnoliopsida</taxon>
        <taxon>eudicotyledons</taxon>
        <taxon>Gunneridae</taxon>
        <taxon>Pentapetalae</taxon>
        <taxon>asterids</taxon>
        <taxon>lamiids</taxon>
        <taxon>Solanales</taxon>
        <taxon>Solanaceae</taxon>
        <taxon>Solanoideae</taxon>
        <taxon>Hyoscyameae</taxon>
        <taxon>Anisodus</taxon>
    </lineage>
</organism>
<dbReference type="GO" id="GO:0006412">
    <property type="term" value="P:translation"/>
    <property type="evidence" value="ECO:0007669"/>
    <property type="project" value="InterPro"/>
</dbReference>
<comment type="similarity">
    <text evidence="1">Belongs to the AHA1 family.</text>
</comment>